<comment type="subunit">
    <text evidence="11">The RNAP catalytic core consists of 2 alpha, 1 beta, 1 beta' and 1 omega subunit. When a sigma factor is associated with the core the holoenzyme is formed, which can initiate transcription.</text>
</comment>
<keyword evidence="5 11" id="KW-0548">Nucleotidyltransferase</keyword>
<dbReference type="InterPro" id="IPR007066">
    <property type="entry name" value="RNA_pol_Rpb1_3"/>
</dbReference>
<dbReference type="OrthoDB" id="9815296at2"/>
<dbReference type="CDD" id="cd01609">
    <property type="entry name" value="RNAP_beta'_N"/>
    <property type="match status" value="1"/>
</dbReference>
<dbReference type="Gene3D" id="4.10.860.120">
    <property type="entry name" value="RNA polymerase II, clamp domain"/>
    <property type="match status" value="1"/>
</dbReference>
<evidence type="ECO:0000256" key="3">
    <source>
        <dbReference type="ARBA" id="ARBA00022478"/>
    </source>
</evidence>
<evidence type="ECO:0000256" key="4">
    <source>
        <dbReference type="ARBA" id="ARBA00022679"/>
    </source>
</evidence>
<dbReference type="Gene3D" id="1.10.132.30">
    <property type="match status" value="1"/>
</dbReference>
<dbReference type="Pfam" id="PF04983">
    <property type="entry name" value="RNA_pol_Rpb1_3"/>
    <property type="match status" value="1"/>
</dbReference>
<dbReference type="Gene3D" id="1.10.150.390">
    <property type="match status" value="1"/>
</dbReference>
<comment type="function">
    <text evidence="1 11 12">DNA-dependent RNA polymerase catalyzes the transcription of DNA into RNA using the four ribonucleoside triphosphates as substrates.</text>
</comment>
<dbReference type="FunFam" id="1.10.40.90:FF:000001">
    <property type="entry name" value="DNA-directed RNA polymerase subunit beta"/>
    <property type="match status" value="1"/>
</dbReference>
<dbReference type="AlphaFoldDB" id="A0A3D9HYW4"/>
<dbReference type="Gene3D" id="2.40.40.20">
    <property type="match status" value="1"/>
</dbReference>
<dbReference type="EMBL" id="QRDY01000023">
    <property type="protein sequence ID" value="RED54589.1"/>
    <property type="molecule type" value="Genomic_DNA"/>
</dbReference>
<feature type="binding site" evidence="11">
    <location>
        <position position="75"/>
    </location>
    <ligand>
        <name>Zn(2+)</name>
        <dbReference type="ChEBI" id="CHEBI:29105"/>
        <label>1</label>
    </ligand>
</feature>
<dbReference type="Pfam" id="PF04997">
    <property type="entry name" value="RNA_pol_Rpb1_1"/>
    <property type="match status" value="1"/>
</dbReference>
<dbReference type="InterPro" id="IPR007083">
    <property type="entry name" value="RNA_pol_Rpb1_4"/>
</dbReference>
<dbReference type="GO" id="GO:0003677">
    <property type="term" value="F:DNA binding"/>
    <property type="evidence" value="ECO:0007669"/>
    <property type="project" value="UniProtKB-UniRule"/>
</dbReference>
<dbReference type="Proteomes" id="UP000256869">
    <property type="component" value="Unassembled WGS sequence"/>
</dbReference>
<dbReference type="GO" id="GO:0008270">
    <property type="term" value="F:zinc ion binding"/>
    <property type="evidence" value="ECO:0007669"/>
    <property type="project" value="UniProtKB-UniRule"/>
</dbReference>
<dbReference type="SUPFAM" id="SSF64484">
    <property type="entry name" value="beta and beta-prime subunits of DNA dependent RNA-polymerase"/>
    <property type="match status" value="1"/>
</dbReference>
<dbReference type="Gene3D" id="1.10.1790.20">
    <property type="match status" value="1"/>
</dbReference>
<dbReference type="Pfam" id="PF00623">
    <property type="entry name" value="RNA_pol_Rpb1_2"/>
    <property type="match status" value="1"/>
</dbReference>
<keyword evidence="15" id="KW-1185">Reference proteome</keyword>
<dbReference type="Pfam" id="PF04998">
    <property type="entry name" value="RNA_pol_Rpb1_5"/>
    <property type="match status" value="1"/>
</dbReference>
<gene>
    <name evidence="11" type="primary">rpoC</name>
    <name evidence="14" type="ORF">DFP95_12329</name>
</gene>
<evidence type="ECO:0000256" key="9">
    <source>
        <dbReference type="ARBA" id="ARBA00023163"/>
    </source>
</evidence>
<dbReference type="Gene3D" id="1.10.40.90">
    <property type="match status" value="1"/>
</dbReference>
<dbReference type="FunFam" id="1.10.150.390:FF:000002">
    <property type="entry name" value="DNA-directed RNA polymerase subunit beta"/>
    <property type="match status" value="1"/>
</dbReference>
<dbReference type="Pfam" id="PF05000">
    <property type="entry name" value="RNA_pol_Rpb1_4"/>
    <property type="match status" value="1"/>
</dbReference>
<dbReference type="PANTHER" id="PTHR19376:SF54">
    <property type="entry name" value="DNA-DIRECTED RNA POLYMERASE SUBUNIT BETA"/>
    <property type="match status" value="1"/>
</dbReference>
<comment type="catalytic activity">
    <reaction evidence="10 11 12">
        <text>RNA(n) + a ribonucleoside 5'-triphosphate = RNA(n+1) + diphosphate</text>
        <dbReference type="Rhea" id="RHEA:21248"/>
        <dbReference type="Rhea" id="RHEA-COMP:14527"/>
        <dbReference type="Rhea" id="RHEA-COMP:17342"/>
        <dbReference type="ChEBI" id="CHEBI:33019"/>
        <dbReference type="ChEBI" id="CHEBI:61557"/>
        <dbReference type="ChEBI" id="CHEBI:140395"/>
        <dbReference type="EC" id="2.7.7.6"/>
    </reaction>
</comment>
<dbReference type="GO" id="GO:0006351">
    <property type="term" value="P:DNA-templated transcription"/>
    <property type="evidence" value="ECO:0007669"/>
    <property type="project" value="UniProtKB-UniRule"/>
</dbReference>
<keyword evidence="8 11" id="KW-0460">Magnesium</keyword>
<feature type="binding site" evidence="11">
    <location>
        <position position="60"/>
    </location>
    <ligand>
        <name>Zn(2+)</name>
        <dbReference type="ChEBI" id="CHEBI:29105"/>
        <label>1</label>
    </ligand>
</feature>
<organism evidence="14 15">
    <name type="scientific">Cohnella lupini</name>
    <dbReference type="NCBI Taxonomy" id="1294267"/>
    <lineage>
        <taxon>Bacteria</taxon>
        <taxon>Bacillati</taxon>
        <taxon>Bacillota</taxon>
        <taxon>Bacilli</taxon>
        <taxon>Bacillales</taxon>
        <taxon>Paenibacillaceae</taxon>
        <taxon>Cohnella</taxon>
    </lineage>
</organism>
<comment type="cofactor">
    <cofactor evidence="11">
        <name>Mg(2+)</name>
        <dbReference type="ChEBI" id="CHEBI:18420"/>
    </cofactor>
    <text evidence="11">Binds 1 Mg(2+) ion per subunit.</text>
</comment>
<dbReference type="InterPro" id="IPR006592">
    <property type="entry name" value="RNA_pol_N"/>
</dbReference>
<dbReference type="InterPro" id="IPR044893">
    <property type="entry name" value="RNA_pol_Rpb1_clamp_domain"/>
</dbReference>
<keyword evidence="7 11" id="KW-0862">Zinc</keyword>
<evidence type="ECO:0000313" key="14">
    <source>
        <dbReference type="EMBL" id="RED54589.1"/>
    </source>
</evidence>
<dbReference type="GO" id="GO:0000428">
    <property type="term" value="C:DNA-directed RNA polymerase complex"/>
    <property type="evidence" value="ECO:0007669"/>
    <property type="project" value="UniProtKB-KW"/>
</dbReference>
<feature type="binding site" evidence="11">
    <location>
        <position position="62"/>
    </location>
    <ligand>
        <name>Zn(2+)</name>
        <dbReference type="ChEBI" id="CHEBI:29105"/>
        <label>1</label>
    </ligand>
</feature>
<dbReference type="InterPro" id="IPR007081">
    <property type="entry name" value="RNA_pol_Rpb1_5"/>
</dbReference>
<keyword evidence="3 11" id="KW-0240">DNA-directed RNA polymerase</keyword>
<dbReference type="PANTHER" id="PTHR19376">
    <property type="entry name" value="DNA-DIRECTED RNA POLYMERASE"/>
    <property type="match status" value="1"/>
</dbReference>
<keyword evidence="4 11" id="KW-0808">Transferase</keyword>
<dbReference type="Gene3D" id="2.40.50.100">
    <property type="match status" value="1"/>
</dbReference>
<evidence type="ECO:0000256" key="8">
    <source>
        <dbReference type="ARBA" id="ARBA00022842"/>
    </source>
</evidence>
<proteinExistence type="inferred from homology"/>
<dbReference type="InterPro" id="IPR000722">
    <property type="entry name" value="RNA_pol_asu"/>
</dbReference>
<feature type="binding site" evidence="11">
    <location>
        <position position="78"/>
    </location>
    <ligand>
        <name>Zn(2+)</name>
        <dbReference type="ChEBI" id="CHEBI:29105"/>
        <label>1</label>
    </ligand>
</feature>
<feature type="binding site" evidence="11">
    <location>
        <position position="895"/>
    </location>
    <ligand>
        <name>Zn(2+)</name>
        <dbReference type="ChEBI" id="CHEBI:29105"/>
        <label>2</label>
    </ligand>
</feature>
<evidence type="ECO:0000256" key="7">
    <source>
        <dbReference type="ARBA" id="ARBA00022833"/>
    </source>
</evidence>
<evidence type="ECO:0000256" key="1">
    <source>
        <dbReference type="ARBA" id="ARBA00004026"/>
    </source>
</evidence>
<dbReference type="InterPro" id="IPR012754">
    <property type="entry name" value="DNA-dir_RpoC_beta_prime_bact"/>
</dbReference>
<dbReference type="InterPro" id="IPR045867">
    <property type="entry name" value="DNA-dir_RpoC_beta_prime"/>
</dbReference>
<comment type="cofactor">
    <cofactor evidence="11">
        <name>Zn(2+)</name>
        <dbReference type="ChEBI" id="CHEBI:29105"/>
    </cofactor>
    <text evidence="11">Binds 2 Zn(2+) ions per subunit.</text>
</comment>
<dbReference type="InterPro" id="IPR038120">
    <property type="entry name" value="Rpb1_funnel_sf"/>
</dbReference>
<feature type="binding site" evidence="11">
    <location>
        <position position="905"/>
    </location>
    <ligand>
        <name>Zn(2+)</name>
        <dbReference type="ChEBI" id="CHEBI:29105"/>
        <label>2</label>
    </ligand>
</feature>
<feature type="binding site" evidence="11">
    <location>
        <position position="902"/>
    </location>
    <ligand>
        <name>Zn(2+)</name>
        <dbReference type="ChEBI" id="CHEBI:29105"/>
        <label>2</label>
    </ligand>
</feature>
<dbReference type="SMART" id="SM00663">
    <property type="entry name" value="RPOLA_N"/>
    <property type="match status" value="1"/>
</dbReference>
<evidence type="ECO:0000256" key="6">
    <source>
        <dbReference type="ARBA" id="ARBA00022723"/>
    </source>
</evidence>
<dbReference type="NCBIfam" id="TIGR02386">
    <property type="entry name" value="rpoC_TIGR"/>
    <property type="match status" value="1"/>
</dbReference>
<feature type="domain" description="RNA polymerase N-terminal" evidence="13">
    <location>
        <begin position="224"/>
        <end position="503"/>
    </location>
</feature>
<evidence type="ECO:0000256" key="10">
    <source>
        <dbReference type="ARBA" id="ARBA00048552"/>
    </source>
</evidence>
<feature type="binding site" evidence="11">
    <location>
        <position position="821"/>
    </location>
    <ligand>
        <name>Zn(2+)</name>
        <dbReference type="ChEBI" id="CHEBI:29105"/>
        <label>2</label>
    </ligand>
</feature>
<evidence type="ECO:0000256" key="11">
    <source>
        <dbReference type="HAMAP-Rule" id="MF_01322"/>
    </source>
</evidence>
<evidence type="ECO:0000313" key="15">
    <source>
        <dbReference type="Proteomes" id="UP000256869"/>
    </source>
</evidence>
<dbReference type="GO" id="GO:0003899">
    <property type="term" value="F:DNA-directed RNA polymerase activity"/>
    <property type="evidence" value="ECO:0007669"/>
    <property type="project" value="UniProtKB-UniRule"/>
</dbReference>
<comment type="caution">
    <text evidence="14">The sequence shown here is derived from an EMBL/GenBank/DDBJ whole genome shotgun (WGS) entry which is preliminary data.</text>
</comment>
<dbReference type="FunFam" id="4.10.860.120:FF:000001">
    <property type="entry name" value="DNA-directed RNA polymerase subunit beta"/>
    <property type="match status" value="1"/>
</dbReference>
<dbReference type="InterPro" id="IPR042102">
    <property type="entry name" value="RNA_pol_Rpb1_3_sf"/>
</dbReference>
<keyword evidence="9 11" id="KW-0804">Transcription</keyword>
<reference evidence="14 15" key="1">
    <citation type="submission" date="2018-07" db="EMBL/GenBank/DDBJ databases">
        <title>Genomic Encyclopedia of Type Strains, Phase III (KMG-III): the genomes of soil and plant-associated and newly described type strains.</title>
        <authorList>
            <person name="Whitman W."/>
        </authorList>
    </citation>
    <scope>NUCLEOTIDE SEQUENCE [LARGE SCALE GENOMIC DNA]</scope>
    <source>
        <strain evidence="14 15">CECT 8236</strain>
    </source>
</reference>
<feature type="binding site" evidence="11">
    <location>
        <position position="449"/>
    </location>
    <ligand>
        <name>Mg(2+)</name>
        <dbReference type="ChEBI" id="CHEBI:18420"/>
    </ligand>
</feature>
<feature type="binding site" evidence="11">
    <location>
        <position position="451"/>
    </location>
    <ligand>
        <name>Mg(2+)</name>
        <dbReference type="ChEBI" id="CHEBI:18420"/>
    </ligand>
</feature>
<dbReference type="CDD" id="cd02655">
    <property type="entry name" value="RNAP_beta'_C"/>
    <property type="match status" value="1"/>
</dbReference>
<comment type="similarity">
    <text evidence="2 11 12">Belongs to the RNA polymerase beta' chain family.</text>
</comment>
<feature type="binding site" evidence="11">
    <location>
        <position position="453"/>
    </location>
    <ligand>
        <name>Mg(2+)</name>
        <dbReference type="ChEBI" id="CHEBI:18420"/>
    </ligand>
</feature>
<dbReference type="InterPro" id="IPR007080">
    <property type="entry name" value="RNA_pol_Rpb1_1"/>
</dbReference>
<dbReference type="Gene3D" id="1.10.274.100">
    <property type="entry name" value="RNA polymerase Rpb1, domain 3"/>
    <property type="match status" value="1"/>
</dbReference>
<accession>A0A3D9HYW4</accession>
<protein>
    <recommendedName>
        <fullName evidence="11">DNA-directed RNA polymerase subunit beta'</fullName>
        <shortName evidence="11">RNAP subunit beta'</shortName>
        <ecNumber evidence="11">2.7.7.6</ecNumber>
    </recommendedName>
    <alternativeName>
        <fullName evidence="11">RNA polymerase subunit beta'</fullName>
    </alternativeName>
    <alternativeName>
        <fullName evidence="11">Transcriptase subunit beta'</fullName>
    </alternativeName>
</protein>
<dbReference type="EC" id="2.7.7.6" evidence="11"/>
<dbReference type="RefSeq" id="WP_115995303.1">
    <property type="nucleotide sequence ID" value="NZ_QRDY01000023.1"/>
</dbReference>
<sequence length="1207" mass="135542">MLDVNNFEFMKIGLASPDKIRSWSRGEVKKPETINYRTLKPEKEGLFCEKIFGPTKDWECHCGKYKRVRYKGVVCDRCGVEVTRAKVRRERMGHIELAAPVSHIWYFKGIPSRMGLALDMSPRSLEEIIYFASYVVTDPGDTPLEKKQLLSEKEYRSYRDKYGFAFHAGMGAEAVKRLLQDIDLDRELETLKEDLRTAQGQRRNRAIKRLEVVESFRNSGNLPDWMILDVLPVIPPELRPMVQLDGGRFATSDLNDLYRRVINRNNRLKRLLDLGAPDIIVQNEKRMLQEAVDALIDNGRRGRPVTGPGNRPLKSLSHMLKGKQGRFRQNLLGKRVDYSGRSVIVVGPSLKMYQCGLPKEMALELFKPFVMKELVLKGLAHNIKSAKRKVERVSPEVWDVLEEVIKEHPVLLNRAPTLHRLGIQAFEPILVEGRAIKLHPLVCTAYNADFDGDQMAVHVPLSAEAQAEARLLMLASGNILNPKDGKPVVTPSQDMVLGCYYLTMDNNQSYGTGIRFADVNEAISAYQRGITGISLHARVVIPARELKKKTFTPEQQDALIVTTIGKIIFNEIFPDTFPYINEATKENLVKGTPDKYFIYEKGADISKFINDPVIPGAVGKEYLGNIIGECFRIYHTTKTSIILDNIKQLGFTYSTRAGITIGVSDVIVPQEKDQILAKSEERVTVVATQYRRGLITNEERRDRVIEIWSKTKDEITEVLMKSMDRYNNIMLMVDSKARGNKSQITQLGGMRGLMANPSGRIIELPIKSNFREGLTVLEYFISTHGARKGLADTALRTADSGYLTRRLVDVAQDVIVREEDCGTDKGITVSRIEDGKEVIEDLFDRIEGRYAFETIRHPDTKEIIANRNDLIDTPKAEEIIRADIKKVQIRSVLSCRARHGVCKLCYGRNLATGKKVEIGEAVGIIAAQSIGEPGTQLTMRTFHTGGVAGDDITQGLPRIQELFEARNPKGQAIISELDGVVKEIRETKDRREIELQGGAESKIYPVSYGSRIRVTQGQQVEAGDELTDGSIDPKEMLRIKGIRGVQNYILQEVQRVYRNQGVEINDKHIEVMIKQMLRKIRIVDPGDTVLLPGAFVDLHEYEAANRDAILSDKEPAVARPVLLGITKASLETDSFLSAASFQETTRVLTDAAIKGKVDRLLGLKENVIIGKLIPAGTGMARYRNIRVVSPFDEPTDEAAELEPVGVE</sequence>
<evidence type="ECO:0000256" key="5">
    <source>
        <dbReference type="ARBA" id="ARBA00022695"/>
    </source>
</evidence>
<dbReference type="GO" id="GO:0000287">
    <property type="term" value="F:magnesium ion binding"/>
    <property type="evidence" value="ECO:0007669"/>
    <property type="project" value="UniProtKB-UniRule"/>
</dbReference>
<name>A0A3D9HYW4_9BACL</name>
<keyword evidence="6 11" id="KW-0479">Metal-binding</keyword>
<evidence type="ECO:0000256" key="2">
    <source>
        <dbReference type="ARBA" id="ARBA00006460"/>
    </source>
</evidence>
<dbReference type="HAMAP" id="MF_01322">
    <property type="entry name" value="RNApol_bact_RpoC"/>
    <property type="match status" value="1"/>
</dbReference>
<evidence type="ECO:0000259" key="13">
    <source>
        <dbReference type="SMART" id="SM00663"/>
    </source>
</evidence>
<evidence type="ECO:0000256" key="12">
    <source>
        <dbReference type="RuleBase" id="RU004279"/>
    </source>
</evidence>